<protein>
    <recommendedName>
        <fullName evidence="3">Integral membrane protein</fullName>
    </recommendedName>
</protein>
<proteinExistence type="predicted"/>
<organism evidence="2">
    <name type="scientific">uncultured Nocardioides sp</name>
    <dbReference type="NCBI Taxonomy" id="198441"/>
    <lineage>
        <taxon>Bacteria</taxon>
        <taxon>Bacillati</taxon>
        <taxon>Actinomycetota</taxon>
        <taxon>Actinomycetes</taxon>
        <taxon>Propionibacteriales</taxon>
        <taxon>Nocardioidaceae</taxon>
        <taxon>Nocardioides</taxon>
        <taxon>environmental samples</taxon>
    </lineage>
</organism>
<dbReference type="NCBIfam" id="NF046117">
    <property type="entry name" value="SCO4848_fam"/>
    <property type="match status" value="1"/>
</dbReference>
<keyword evidence="1" id="KW-0812">Transmembrane</keyword>
<dbReference type="Pfam" id="PF26606">
    <property type="entry name" value="SCO4848"/>
    <property type="match status" value="1"/>
</dbReference>
<feature type="transmembrane region" description="Helical" evidence="1">
    <location>
        <begin position="45"/>
        <end position="64"/>
    </location>
</feature>
<name>A0A6J4N2G4_9ACTN</name>
<evidence type="ECO:0000313" key="2">
    <source>
        <dbReference type="EMBL" id="CAA9376226.1"/>
    </source>
</evidence>
<keyword evidence="1" id="KW-1133">Transmembrane helix</keyword>
<evidence type="ECO:0000256" key="1">
    <source>
        <dbReference type="SAM" id="Phobius"/>
    </source>
</evidence>
<evidence type="ECO:0008006" key="3">
    <source>
        <dbReference type="Google" id="ProtNLM"/>
    </source>
</evidence>
<keyword evidence="1" id="KW-0472">Membrane</keyword>
<dbReference type="EMBL" id="CADCUM010000059">
    <property type="protein sequence ID" value="CAA9376226.1"/>
    <property type="molecule type" value="Genomic_DNA"/>
</dbReference>
<gene>
    <name evidence="2" type="ORF">AVDCRST_MAG32-1217</name>
</gene>
<dbReference type="AlphaFoldDB" id="A0A6J4N2G4"/>
<sequence length="81" mass="9105">MTFQRKHGVFLLGVALWNFVTWGMFTRNLYAAHSSGEDRPTGYWVAHSVLIVVNLVLGGVFATWGARVLRRTSRPAPWSGE</sequence>
<feature type="transmembrane region" description="Helical" evidence="1">
    <location>
        <begin position="7"/>
        <end position="25"/>
    </location>
</feature>
<dbReference type="InterPro" id="IPR058061">
    <property type="entry name" value="SCO4848-like"/>
</dbReference>
<reference evidence="2" key="1">
    <citation type="submission" date="2020-02" db="EMBL/GenBank/DDBJ databases">
        <authorList>
            <person name="Meier V. D."/>
        </authorList>
    </citation>
    <scope>NUCLEOTIDE SEQUENCE</scope>
    <source>
        <strain evidence="2">AVDCRST_MAG32</strain>
    </source>
</reference>
<accession>A0A6J4N2G4</accession>